<protein>
    <recommendedName>
        <fullName evidence="4">PH domain-containing protein</fullName>
    </recommendedName>
</protein>
<evidence type="ECO:0000313" key="2">
    <source>
        <dbReference type="EMBL" id="KIJ29668.1"/>
    </source>
</evidence>
<dbReference type="EMBL" id="KN837278">
    <property type="protein sequence ID" value="KIJ29668.1"/>
    <property type="molecule type" value="Genomic_DNA"/>
</dbReference>
<sequence length="550" mass="59792">MNFKGMKTTSSTSENAKSPLMRSTPSSQSNAAVAAEQSASRSRTISTPVQAKPSKDNATRNHSQTTLSDTTRGRRASASTPFSITKSFPTISSSLSGFARRRRSTQQPSVRQHQTDSAGEVIEIGPTGSVHSRREEIDPSVNDDEERELLREAAAQALGLRSGASSSHLENSQEEEEDQLPTSIPNPTESKRSYPYSTPVYLGAAESPSSLISLPTTHSHLVPSIAVSAPAAPMPDGLPPFPAPFAALASYTQAKSLVLKYSPPPTFLAISFNRRAKQWKLRYIIFTCPPPNKRPPSGNARPHADFLQGAGVYDPLFGRHSHLHVFKSASPDPGELELDRLEIDEDSIIYISESEIAGKKDVLRVGGRTAIPREGTGERVLEEMGRSIWQVRFTDLHETQQWFSCVRSSVLQQRAEHAAMNYPNWNGNGSHSLPPLNTRVDMDLILSTQGSSGTSTPSHLVHNQYAKAASPTPTQSEFRLPLPSSSRSLSPAPLIPSPNPRYAEHVGAAPSRGSTTSSRGRTYPPPAALNITLPTFKNLFRSPPSPRQEQ</sequence>
<organism evidence="2 3">
    <name type="scientific">Sphaerobolus stellatus (strain SS14)</name>
    <dbReference type="NCBI Taxonomy" id="990650"/>
    <lineage>
        <taxon>Eukaryota</taxon>
        <taxon>Fungi</taxon>
        <taxon>Dikarya</taxon>
        <taxon>Basidiomycota</taxon>
        <taxon>Agaricomycotina</taxon>
        <taxon>Agaricomycetes</taxon>
        <taxon>Phallomycetidae</taxon>
        <taxon>Geastrales</taxon>
        <taxon>Sphaerobolaceae</taxon>
        <taxon>Sphaerobolus</taxon>
    </lineage>
</organism>
<reference evidence="2 3" key="1">
    <citation type="submission" date="2014-06" db="EMBL/GenBank/DDBJ databases">
        <title>Evolutionary Origins and Diversification of the Mycorrhizal Mutualists.</title>
        <authorList>
            <consortium name="DOE Joint Genome Institute"/>
            <consortium name="Mycorrhizal Genomics Consortium"/>
            <person name="Kohler A."/>
            <person name="Kuo A."/>
            <person name="Nagy L.G."/>
            <person name="Floudas D."/>
            <person name="Copeland A."/>
            <person name="Barry K.W."/>
            <person name="Cichocki N."/>
            <person name="Veneault-Fourrey C."/>
            <person name="LaButti K."/>
            <person name="Lindquist E.A."/>
            <person name="Lipzen A."/>
            <person name="Lundell T."/>
            <person name="Morin E."/>
            <person name="Murat C."/>
            <person name="Riley R."/>
            <person name="Ohm R."/>
            <person name="Sun H."/>
            <person name="Tunlid A."/>
            <person name="Henrissat B."/>
            <person name="Grigoriev I.V."/>
            <person name="Hibbett D.S."/>
            <person name="Martin F."/>
        </authorList>
    </citation>
    <scope>NUCLEOTIDE SEQUENCE [LARGE SCALE GENOMIC DNA]</scope>
    <source>
        <strain evidence="2 3">SS14</strain>
    </source>
</reference>
<feature type="compositionally biased region" description="Polar residues" evidence="1">
    <location>
        <begin position="105"/>
        <end position="117"/>
    </location>
</feature>
<name>A0A0C9TJ73_SPHS4</name>
<dbReference type="Proteomes" id="UP000054279">
    <property type="component" value="Unassembled WGS sequence"/>
</dbReference>
<feature type="region of interest" description="Disordered" evidence="1">
    <location>
        <begin position="467"/>
        <end position="529"/>
    </location>
</feature>
<dbReference type="AlphaFoldDB" id="A0A0C9TJ73"/>
<feature type="compositionally biased region" description="Low complexity" evidence="1">
    <location>
        <begin position="507"/>
        <end position="522"/>
    </location>
</feature>
<evidence type="ECO:0008006" key="4">
    <source>
        <dbReference type="Google" id="ProtNLM"/>
    </source>
</evidence>
<feature type="compositionally biased region" description="Polar residues" evidence="1">
    <location>
        <begin position="60"/>
        <end position="70"/>
    </location>
</feature>
<feature type="compositionally biased region" description="Polar residues" evidence="1">
    <location>
        <begin position="7"/>
        <end position="49"/>
    </location>
</feature>
<feature type="non-terminal residue" evidence="2">
    <location>
        <position position="550"/>
    </location>
</feature>
<accession>A0A0C9TJ73</accession>
<feature type="compositionally biased region" description="Low complexity" evidence="1">
    <location>
        <begin position="479"/>
        <end position="492"/>
    </location>
</feature>
<feature type="compositionally biased region" description="Polar residues" evidence="1">
    <location>
        <begin position="77"/>
        <end position="96"/>
    </location>
</feature>
<evidence type="ECO:0000313" key="3">
    <source>
        <dbReference type="Proteomes" id="UP000054279"/>
    </source>
</evidence>
<keyword evidence="3" id="KW-1185">Reference proteome</keyword>
<dbReference type="OrthoDB" id="3256387at2759"/>
<gene>
    <name evidence="2" type="ORF">M422DRAFT_784245</name>
</gene>
<proteinExistence type="predicted"/>
<feature type="region of interest" description="Disordered" evidence="1">
    <location>
        <begin position="1"/>
        <end position="146"/>
    </location>
</feature>
<dbReference type="HOGENOM" id="CLU_495743_0_0_1"/>
<evidence type="ECO:0000256" key="1">
    <source>
        <dbReference type="SAM" id="MobiDB-lite"/>
    </source>
</evidence>
<feature type="region of interest" description="Disordered" evidence="1">
    <location>
        <begin position="159"/>
        <end position="195"/>
    </location>
</feature>